<sequence length="226" mass="25317">MTVLAPDPRAVREASLEELDRLGLPRPPGTFPLVWEPGDEIELRPTGEIEARIAVLHLILARCFGMPPDAAMGWLLGSKLVEMLTPPEWQFVVGGRGDHRSFVLHHDALFSLAWVLGLSKQLDPRLPVDERLVDRLPQISRGETFDEWRGRVLAVPQHPADAAALLDLHYCLDWAYLELEEAGRVLPGAVDANAIGQRRWALEWAVVLRGPYHDEPPGWEEVDLST</sequence>
<dbReference type="InterPro" id="IPR025368">
    <property type="entry name" value="DUF4272"/>
</dbReference>
<dbReference type="OrthoDB" id="5179434at2"/>
<comment type="caution">
    <text evidence="1">The sequence shown here is derived from an EMBL/GenBank/DDBJ whole genome shotgun (WGS) entry which is preliminary data.</text>
</comment>
<evidence type="ECO:0000313" key="2">
    <source>
        <dbReference type="Proteomes" id="UP000070620"/>
    </source>
</evidence>
<evidence type="ECO:0000313" key="1">
    <source>
        <dbReference type="EMBL" id="KXK60117.1"/>
    </source>
</evidence>
<gene>
    <name evidence="1" type="ORF">AWW66_20650</name>
</gene>
<protein>
    <recommendedName>
        <fullName evidence="3">DUF4272 domain-containing protein</fullName>
    </recommendedName>
</protein>
<dbReference type="Proteomes" id="UP000070620">
    <property type="component" value="Unassembled WGS sequence"/>
</dbReference>
<dbReference type="EMBL" id="LRQV01000083">
    <property type="protein sequence ID" value="KXK60117.1"/>
    <property type="molecule type" value="Genomic_DNA"/>
</dbReference>
<keyword evidence="2" id="KW-1185">Reference proteome</keyword>
<dbReference type="RefSeq" id="WP_067368999.1">
    <property type="nucleotide sequence ID" value="NZ_JBIUBN010000007.1"/>
</dbReference>
<organism evidence="1 2">
    <name type="scientific">Micromonospora rosaria</name>
    <dbReference type="NCBI Taxonomy" id="47874"/>
    <lineage>
        <taxon>Bacteria</taxon>
        <taxon>Bacillati</taxon>
        <taxon>Actinomycetota</taxon>
        <taxon>Actinomycetes</taxon>
        <taxon>Micromonosporales</taxon>
        <taxon>Micromonosporaceae</taxon>
        <taxon>Micromonospora</taxon>
    </lineage>
</organism>
<dbReference type="AlphaFoldDB" id="A0A136PP70"/>
<reference evidence="1 2" key="1">
    <citation type="submission" date="2016-01" db="EMBL/GenBank/DDBJ databases">
        <title>Whole genome sequence and analysis of Micromonospora rosaria DSM 803, which can produce antibacterial substance rosamicin.</title>
        <authorList>
            <person name="Yang H."/>
            <person name="He X."/>
            <person name="Zhu D."/>
        </authorList>
    </citation>
    <scope>NUCLEOTIDE SEQUENCE [LARGE SCALE GENOMIC DNA]</scope>
    <source>
        <strain evidence="1 2">DSM 803</strain>
    </source>
</reference>
<proteinExistence type="predicted"/>
<evidence type="ECO:0008006" key="3">
    <source>
        <dbReference type="Google" id="ProtNLM"/>
    </source>
</evidence>
<dbReference type="Pfam" id="PF14094">
    <property type="entry name" value="DUF4272"/>
    <property type="match status" value="1"/>
</dbReference>
<name>A0A136PP70_9ACTN</name>
<accession>A0A136PP70</accession>